<evidence type="ECO:0008006" key="3">
    <source>
        <dbReference type="Google" id="ProtNLM"/>
    </source>
</evidence>
<organism evidence="1 2">
    <name type="scientific">Candidatus Curtissbacteria bacterium RIFOXYA1_FULL_41_14</name>
    <dbReference type="NCBI Taxonomy" id="1797737"/>
    <lineage>
        <taxon>Bacteria</taxon>
        <taxon>Candidatus Curtissiibacteriota</taxon>
    </lineage>
</organism>
<name>A0A1F5HES5_9BACT</name>
<dbReference type="InterPro" id="IPR019219">
    <property type="entry name" value="DUF2130"/>
</dbReference>
<sequence>MDDQVYKCPLCGSVLARDHWVKITGQWEAEQKHTEETRKKLEKFKKEKLLLEKKHQSDLRRAAKAAEVIGIEKGVKKEKGERERMAKMIAKQAKDQAAAQKKIQELEKQLKQGFTPQTAGFDYEKEVARMLSENFPDDEIKPTGKLGDNIQTVRHKGQEAGSILYECKKTSKYDNSFVLEAKRHQETAGCNYAVVVTHAIKSGKSKFFIDGEVIVIDPLGLLDLAFLLRSAIVEMHLLKLTKEEINEKSKEILRYMQTGIFKNRMALAMQKSEDAYYLLIEEMRGHKKLWQQRYEIYSTIHANVQMVRLEIGKIITGNPKLLEDLKQLPQPSI</sequence>
<protein>
    <recommendedName>
        <fullName evidence="3">DUF2130 domain-containing protein</fullName>
    </recommendedName>
</protein>
<evidence type="ECO:0000313" key="1">
    <source>
        <dbReference type="EMBL" id="OGE02525.1"/>
    </source>
</evidence>
<dbReference type="Proteomes" id="UP000176751">
    <property type="component" value="Unassembled WGS sequence"/>
</dbReference>
<dbReference type="Pfam" id="PF09903">
    <property type="entry name" value="DUF2130"/>
    <property type="match status" value="1"/>
</dbReference>
<dbReference type="STRING" id="1797737.A2196_01705"/>
<dbReference type="EMBL" id="MFCA01000013">
    <property type="protein sequence ID" value="OGE02525.1"/>
    <property type="molecule type" value="Genomic_DNA"/>
</dbReference>
<comment type="caution">
    <text evidence="1">The sequence shown here is derived from an EMBL/GenBank/DDBJ whole genome shotgun (WGS) entry which is preliminary data.</text>
</comment>
<dbReference type="AlphaFoldDB" id="A0A1F5HES5"/>
<reference evidence="1 2" key="1">
    <citation type="journal article" date="2016" name="Nat. Commun.">
        <title>Thousands of microbial genomes shed light on interconnected biogeochemical processes in an aquifer system.</title>
        <authorList>
            <person name="Anantharaman K."/>
            <person name="Brown C.T."/>
            <person name="Hug L.A."/>
            <person name="Sharon I."/>
            <person name="Castelle C.J."/>
            <person name="Probst A.J."/>
            <person name="Thomas B.C."/>
            <person name="Singh A."/>
            <person name="Wilkins M.J."/>
            <person name="Karaoz U."/>
            <person name="Brodie E.L."/>
            <person name="Williams K.H."/>
            <person name="Hubbard S.S."/>
            <person name="Banfield J.F."/>
        </authorList>
    </citation>
    <scope>NUCLEOTIDE SEQUENCE [LARGE SCALE GENOMIC DNA]</scope>
</reference>
<dbReference type="SUPFAM" id="SSF75712">
    <property type="entry name" value="Rad50 coiled-coil Zn hook"/>
    <property type="match status" value="1"/>
</dbReference>
<proteinExistence type="predicted"/>
<accession>A0A1F5HES5</accession>
<evidence type="ECO:0000313" key="2">
    <source>
        <dbReference type="Proteomes" id="UP000176751"/>
    </source>
</evidence>
<gene>
    <name evidence="1" type="ORF">A2196_01705</name>
</gene>